<dbReference type="RefSeq" id="WP_340356824.1">
    <property type="nucleotide sequence ID" value="NZ_JBBKZU010000004.1"/>
</dbReference>
<evidence type="ECO:0000256" key="2">
    <source>
        <dbReference type="ARBA" id="ARBA00009773"/>
    </source>
</evidence>
<accession>A0ABU8VEV0</accession>
<dbReference type="PANTHER" id="PTHR21716:SF67">
    <property type="entry name" value="TRANSPORT PROTEIN YDIK-RELATED"/>
    <property type="match status" value="1"/>
</dbReference>
<name>A0ABU8VEV0_9BURK</name>
<dbReference type="Pfam" id="PF01594">
    <property type="entry name" value="AI-2E_transport"/>
    <property type="match status" value="1"/>
</dbReference>
<feature type="transmembrane region" description="Helical" evidence="8">
    <location>
        <begin position="308"/>
        <end position="341"/>
    </location>
</feature>
<dbReference type="NCBIfam" id="NF008216">
    <property type="entry name" value="PRK10983.1"/>
    <property type="match status" value="1"/>
</dbReference>
<keyword evidence="5 8" id="KW-0812">Transmembrane</keyword>
<comment type="caution">
    <text evidence="9">The sequence shown here is derived from an EMBL/GenBank/DDBJ whole genome shotgun (WGS) entry which is preliminary data.</text>
</comment>
<keyword evidence="4" id="KW-1003">Cell membrane</keyword>
<feature type="transmembrane region" description="Helical" evidence="8">
    <location>
        <begin position="65"/>
        <end position="89"/>
    </location>
</feature>
<reference evidence="9 10" key="1">
    <citation type="submission" date="2024-03" db="EMBL/GenBank/DDBJ databases">
        <title>Novel species of the genus Variovorax.</title>
        <authorList>
            <person name="Liu Q."/>
            <person name="Xin Y.-H."/>
        </authorList>
    </citation>
    <scope>NUCLEOTIDE SEQUENCE [LARGE SCALE GENOMIC DNA]</scope>
    <source>
        <strain evidence="9 10">KACC 18899</strain>
    </source>
</reference>
<comment type="similarity">
    <text evidence="2">Belongs to the autoinducer-2 exporter (AI-2E) (TC 2.A.86) family.</text>
</comment>
<evidence type="ECO:0000313" key="10">
    <source>
        <dbReference type="Proteomes" id="UP001365846"/>
    </source>
</evidence>
<dbReference type="InterPro" id="IPR002549">
    <property type="entry name" value="AI-2E-like"/>
</dbReference>
<keyword evidence="3" id="KW-0813">Transport</keyword>
<feature type="transmembrane region" description="Helical" evidence="8">
    <location>
        <begin position="35"/>
        <end position="53"/>
    </location>
</feature>
<protein>
    <submittedName>
        <fullName evidence="9">AI-2E family transporter YdiK</fullName>
    </submittedName>
</protein>
<evidence type="ECO:0000256" key="7">
    <source>
        <dbReference type="ARBA" id="ARBA00023136"/>
    </source>
</evidence>
<feature type="transmembrane region" description="Helical" evidence="8">
    <location>
        <begin position="12"/>
        <end position="29"/>
    </location>
</feature>
<evidence type="ECO:0000256" key="6">
    <source>
        <dbReference type="ARBA" id="ARBA00022989"/>
    </source>
</evidence>
<feature type="transmembrane region" description="Helical" evidence="8">
    <location>
        <begin position="153"/>
        <end position="179"/>
    </location>
</feature>
<keyword evidence="10" id="KW-1185">Reference proteome</keyword>
<comment type="subcellular location">
    <subcellularLocation>
        <location evidence="1">Cell membrane</location>
        <topology evidence="1">Multi-pass membrane protein</topology>
    </subcellularLocation>
</comment>
<organism evidence="9 10">
    <name type="scientific">Variovorax ureilyticus</name>
    <dbReference type="NCBI Taxonomy" id="1836198"/>
    <lineage>
        <taxon>Bacteria</taxon>
        <taxon>Pseudomonadati</taxon>
        <taxon>Pseudomonadota</taxon>
        <taxon>Betaproteobacteria</taxon>
        <taxon>Burkholderiales</taxon>
        <taxon>Comamonadaceae</taxon>
        <taxon>Variovorax</taxon>
    </lineage>
</organism>
<dbReference type="PANTHER" id="PTHR21716">
    <property type="entry name" value="TRANSMEMBRANE PROTEIN"/>
    <property type="match status" value="1"/>
</dbReference>
<evidence type="ECO:0000256" key="3">
    <source>
        <dbReference type="ARBA" id="ARBA00022448"/>
    </source>
</evidence>
<sequence length="356" mass="37678">MPDIRSDLAKITFSVLSIALLIGSSLWILRPFLGATIWAAMVVVASWPALLWFEEKLWRRRSLAVLVMVLILLLLFVLPLTMAISTIAANADEVYSWVKALISRGAPELPAWVGSLPFVGPRLTAAWNAQVASGVSGLESQIAPYAKQVTGWLLAQAGVVGALTLQFLLTVVIAGLMYAQGENAAATMRQFGRKLGGQRGEDAVVLAGKAIRGVALGVGVTAIVQAVMGGIGLAIAGVPFAALLTAVMFMFCIVQIGPTLVLAPAVVWVFWSGSTGWGIFLLVWTLIVGTMDNFLRPFLIKRGADLPLLLIFAGVIGGLLGFGLVGIFVGPVLLAVSYTLMVAWLDDPEPLSATAR</sequence>
<feature type="transmembrane region" description="Helical" evidence="8">
    <location>
        <begin position="231"/>
        <end position="256"/>
    </location>
</feature>
<evidence type="ECO:0000256" key="4">
    <source>
        <dbReference type="ARBA" id="ARBA00022475"/>
    </source>
</evidence>
<keyword evidence="7 8" id="KW-0472">Membrane</keyword>
<proteinExistence type="inferred from homology"/>
<evidence type="ECO:0000256" key="5">
    <source>
        <dbReference type="ARBA" id="ARBA00022692"/>
    </source>
</evidence>
<evidence type="ECO:0000313" key="9">
    <source>
        <dbReference type="EMBL" id="MEJ8811535.1"/>
    </source>
</evidence>
<dbReference type="Proteomes" id="UP001365846">
    <property type="component" value="Unassembled WGS sequence"/>
</dbReference>
<evidence type="ECO:0000256" key="8">
    <source>
        <dbReference type="SAM" id="Phobius"/>
    </source>
</evidence>
<evidence type="ECO:0000256" key="1">
    <source>
        <dbReference type="ARBA" id="ARBA00004651"/>
    </source>
</evidence>
<gene>
    <name evidence="9" type="primary">ydiK</name>
    <name evidence="9" type="ORF">WKW77_10700</name>
</gene>
<keyword evidence="6 8" id="KW-1133">Transmembrane helix</keyword>
<feature type="transmembrane region" description="Helical" evidence="8">
    <location>
        <begin position="268"/>
        <end position="287"/>
    </location>
</feature>
<dbReference type="EMBL" id="JBBKZU010000004">
    <property type="protein sequence ID" value="MEJ8811535.1"/>
    <property type="molecule type" value="Genomic_DNA"/>
</dbReference>